<accession>A0AAN9PD48</accession>
<organism evidence="1 2">
    <name type="scientific">Clitoria ternatea</name>
    <name type="common">Butterfly pea</name>
    <dbReference type="NCBI Taxonomy" id="43366"/>
    <lineage>
        <taxon>Eukaryota</taxon>
        <taxon>Viridiplantae</taxon>
        <taxon>Streptophyta</taxon>
        <taxon>Embryophyta</taxon>
        <taxon>Tracheophyta</taxon>
        <taxon>Spermatophyta</taxon>
        <taxon>Magnoliopsida</taxon>
        <taxon>eudicotyledons</taxon>
        <taxon>Gunneridae</taxon>
        <taxon>Pentapetalae</taxon>
        <taxon>rosids</taxon>
        <taxon>fabids</taxon>
        <taxon>Fabales</taxon>
        <taxon>Fabaceae</taxon>
        <taxon>Papilionoideae</taxon>
        <taxon>50 kb inversion clade</taxon>
        <taxon>NPAAA clade</taxon>
        <taxon>indigoferoid/millettioid clade</taxon>
        <taxon>Phaseoleae</taxon>
        <taxon>Clitoria</taxon>
    </lineage>
</organism>
<keyword evidence="2" id="KW-1185">Reference proteome</keyword>
<dbReference type="AlphaFoldDB" id="A0AAN9PD48"/>
<comment type="caution">
    <text evidence="1">The sequence shown here is derived from an EMBL/GenBank/DDBJ whole genome shotgun (WGS) entry which is preliminary data.</text>
</comment>
<dbReference type="InterPro" id="IPR015915">
    <property type="entry name" value="Kelch-typ_b-propeller"/>
</dbReference>
<evidence type="ECO:0000313" key="2">
    <source>
        <dbReference type="Proteomes" id="UP001359559"/>
    </source>
</evidence>
<gene>
    <name evidence="1" type="ORF">RJT34_17312</name>
</gene>
<name>A0AAN9PD48_CLITE</name>
<dbReference type="EMBL" id="JAYKXN010000004">
    <property type="protein sequence ID" value="KAK7294423.1"/>
    <property type="molecule type" value="Genomic_DNA"/>
</dbReference>
<dbReference type="Gene3D" id="2.120.10.80">
    <property type="entry name" value="Kelch-type beta propeller"/>
    <property type="match status" value="1"/>
</dbReference>
<dbReference type="Proteomes" id="UP001359559">
    <property type="component" value="Unassembled WGS sequence"/>
</dbReference>
<proteinExistence type="predicted"/>
<dbReference type="SUPFAM" id="SSF117281">
    <property type="entry name" value="Kelch motif"/>
    <property type="match status" value="1"/>
</dbReference>
<protein>
    <submittedName>
        <fullName evidence="1">Uncharacterized protein</fullName>
    </submittedName>
</protein>
<evidence type="ECO:0000313" key="1">
    <source>
        <dbReference type="EMBL" id="KAK7294423.1"/>
    </source>
</evidence>
<reference evidence="1 2" key="1">
    <citation type="submission" date="2024-01" db="EMBL/GenBank/DDBJ databases">
        <title>The genomes of 5 underutilized Papilionoideae crops provide insights into root nodulation and disease resistance.</title>
        <authorList>
            <person name="Yuan L."/>
        </authorList>
    </citation>
    <scope>NUCLEOTIDE SEQUENCE [LARGE SCALE GENOMIC DNA]</scope>
    <source>
        <strain evidence="1">LY-2023</strain>
        <tissue evidence="1">Leaf</tissue>
    </source>
</reference>
<sequence length="252" mass="28538">MSQPRKILFIEIEKELIGIKFNDLFRQPEADVRLAPIFYRLNLLNSIKGKTIVGMKHVILNANVYYLGGETLNSEVAALDRDYISNNPNSYIGSSNRVFRLSVEQNKFSVKTTSYIKNCLYGKCSPMVEKINGKIYVLEGALYLRNHYLNGPFEVYDPTEQYFSMLACPPPYSSDPQGIIIGHFILGHKFMVFERKFYGGIGGYFYDTCGANKWVELHPNVIASVMPTGSSLLPIGSSIQYVYNMITLNPKP</sequence>